<feature type="region of interest" description="Disordered" evidence="1">
    <location>
        <begin position="1"/>
        <end position="27"/>
    </location>
</feature>
<accession>A0A176YH80</accession>
<protein>
    <submittedName>
        <fullName evidence="3">Carboxymethylenebutenolidase</fullName>
    </submittedName>
</protein>
<organism evidence="3 4">
    <name type="scientific">Bradyrhizobium centrolobii</name>
    <dbReference type="NCBI Taxonomy" id="1505087"/>
    <lineage>
        <taxon>Bacteria</taxon>
        <taxon>Pseudomonadati</taxon>
        <taxon>Pseudomonadota</taxon>
        <taxon>Alphaproteobacteria</taxon>
        <taxon>Hyphomicrobiales</taxon>
        <taxon>Nitrobacteraceae</taxon>
        <taxon>Bradyrhizobium</taxon>
    </lineage>
</organism>
<keyword evidence="4" id="KW-1185">Reference proteome</keyword>
<proteinExistence type="predicted"/>
<reference evidence="3 4" key="1">
    <citation type="submission" date="2016-03" db="EMBL/GenBank/DDBJ databases">
        <title>Draft Genome Sequence of the Strain BR 10245 (Bradyrhizobium sp.) isolated from nodules of Centrolobium paraense.</title>
        <authorList>
            <person name="Simoes-Araujo J.L.Sr."/>
            <person name="Barauna A.C."/>
            <person name="Silva K."/>
            <person name="Zilli J.E."/>
        </authorList>
    </citation>
    <scope>NUCLEOTIDE SEQUENCE [LARGE SCALE GENOMIC DNA]</scope>
    <source>
        <strain evidence="3 4">BR 10245</strain>
    </source>
</reference>
<feature type="compositionally biased region" description="Polar residues" evidence="1">
    <location>
        <begin position="1"/>
        <end position="15"/>
    </location>
</feature>
<dbReference type="InterPro" id="IPR029058">
    <property type="entry name" value="AB_hydrolase_fold"/>
</dbReference>
<dbReference type="PANTHER" id="PTHR46623:SF6">
    <property type="entry name" value="ALPHA_BETA-HYDROLASES SUPERFAMILY PROTEIN"/>
    <property type="match status" value="1"/>
</dbReference>
<evidence type="ECO:0000259" key="2">
    <source>
        <dbReference type="Pfam" id="PF01738"/>
    </source>
</evidence>
<name>A0A176YH80_9BRAD</name>
<feature type="domain" description="Dienelactone hydrolase" evidence="2">
    <location>
        <begin position="68"/>
        <end position="263"/>
    </location>
</feature>
<evidence type="ECO:0000256" key="1">
    <source>
        <dbReference type="SAM" id="MobiDB-lite"/>
    </source>
</evidence>
<dbReference type="Pfam" id="PF01738">
    <property type="entry name" value="DLH"/>
    <property type="match status" value="1"/>
</dbReference>
<dbReference type="InterPro" id="IPR051049">
    <property type="entry name" value="Dienelactone_hydrolase-like"/>
</dbReference>
<evidence type="ECO:0000313" key="4">
    <source>
        <dbReference type="Proteomes" id="UP000076959"/>
    </source>
</evidence>
<dbReference type="STRING" id="1505087.AYJ54_20050"/>
<dbReference type="Proteomes" id="UP000076959">
    <property type="component" value="Unassembled WGS sequence"/>
</dbReference>
<dbReference type="PANTHER" id="PTHR46623">
    <property type="entry name" value="CARBOXYMETHYLENEBUTENOLIDASE-RELATED"/>
    <property type="match status" value="1"/>
</dbReference>
<dbReference type="InterPro" id="IPR002925">
    <property type="entry name" value="Dienelactn_hydro"/>
</dbReference>
<dbReference type="EMBL" id="LUUB01000078">
    <property type="protein sequence ID" value="OAF05992.1"/>
    <property type="molecule type" value="Genomic_DNA"/>
</dbReference>
<comment type="caution">
    <text evidence="3">The sequence shown here is derived from an EMBL/GenBank/DDBJ whole genome shotgun (WGS) entry which is preliminary data.</text>
</comment>
<dbReference type="Gene3D" id="3.40.50.1820">
    <property type="entry name" value="alpha/beta hydrolase"/>
    <property type="match status" value="1"/>
</dbReference>
<dbReference type="AlphaFoldDB" id="A0A176YH80"/>
<evidence type="ECO:0000313" key="3">
    <source>
        <dbReference type="EMBL" id="OAF05992.1"/>
    </source>
</evidence>
<sequence>MHYTANASRPESPSNEPADDHPPKSSVRIGCSALAVRRAWPPGEEFSITCGSDSLSVSRYAAGMTGKRPAVILLHGSRGIELKPRAYGRYADALSAKGIDAYLLRYMTDSDTAALNPKTSTQESREAYDTGRFDGWSDTVSATVTTILDRLDSSGRVGLLGFSLGGFIAANTAARDERIAALAVLYAGMHEAMAGKVKHMPPMIALHGEADRNVPIANGKKLIELARSVGAEAEFVPYPDRSHGFDFSDTDPMTSDAIGRVTRFFQARLAA</sequence>
<dbReference type="SUPFAM" id="SSF53474">
    <property type="entry name" value="alpha/beta-Hydrolases"/>
    <property type="match status" value="1"/>
</dbReference>
<dbReference type="GO" id="GO:0016787">
    <property type="term" value="F:hydrolase activity"/>
    <property type="evidence" value="ECO:0007669"/>
    <property type="project" value="InterPro"/>
</dbReference>
<gene>
    <name evidence="3" type="ORF">AYJ54_20050</name>
</gene>